<evidence type="ECO:0000313" key="2">
    <source>
        <dbReference type="Proteomes" id="UP001074726"/>
    </source>
</evidence>
<organism evidence="1 2">
    <name type="scientific">Nocardioides pini</name>
    <dbReference type="NCBI Taxonomy" id="2975053"/>
    <lineage>
        <taxon>Bacteria</taxon>
        <taxon>Bacillati</taxon>
        <taxon>Actinomycetota</taxon>
        <taxon>Actinomycetes</taxon>
        <taxon>Propionibacteriales</taxon>
        <taxon>Nocardioidaceae</taxon>
        <taxon>Nocardioides</taxon>
    </lineage>
</organism>
<name>A0ABT4C9A9_9ACTN</name>
<gene>
    <name evidence="1" type="ORF">NYO98_04600</name>
</gene>
<evidence type="ECO:0000313" key="1">
    <source>
        <dbReference type="EMBL" id="MCY4725550.1"/>
    </source>
</evidence>
<dbReference type="Proteomes" id="UP001074726">
    <property type="component" value="Unassembled WGS sequence"/>
</dbReference>
<sequence length="93" mass="10106">MLTLTKKAHEAVAAISRPTAPSHLPGLRICRRPDRPTFAVNRVVSPHESDLVVEHAGARVFLGPIAALRFSDSVLDVRTDDLGRLQFVVRAAA</sequence>
<dbReference type="EMBL" id="JAPPUX010000001">
    <property type="protein sequence ID" value="MCY4725550.1"/>
    <property type="molecule type" value="Genomic_DNA"/>
</dbReference>
<evidence type="ECO:0008006" key="3">
    <source>
        <dbReference type="Google" id="ProtNLM"/>
    </source>
</evidence>
<proteinExistence type="predicted"/>
<reference evidence="1" key="1">
    <citation type="submission" date="2022-08" db="EMBL/GenBank/DDBJ databases">
        <title>Genome sequencing of Nocardioides sp. STR2.</title>
        <authorList>
            <person name="So Y."/>
        </authorList>
    </citation>
    <scope>NUCLEOTIDE SEQUENCE</scope>
    <source>
        <strain evidence="1">STR2</strain>
    </source>
</reference>
<protein>
    <recommendedName>
        <fullName evidence="3">Fe-S cluster assembly iron-binding protein IscA</fullName>
    </recommendedName>
</protein>
<keyword evidence="2" id="KW-1185">Reference proteome</keyword>
<dbReference type="RefSeq" id="WP_268110348.1">
    <property type="nucleotide sequence ID" value="NZ_JAPPUX010000001.1"/>
</dbReference>
<accession>A0ABT4C9A9</accession>
<comment type="caution">
    <text evidence="1">The sequence shown here is derived from an EMBL/GenBank/DDBJ whole genome shotgun (WGS) entry which is preliminary data.</text>
</comment>